<dbReference type="InterPro" id="IPR003423">
    <property type="entry name" value="OMP_efflux"/>
</dbReference>
<evidence type="ECO:0000313" key="4">
    <source>
        <dbReference type="Proteomes" id="UP000182034"/>
    </source>
</evidence>
<keyword evidence="2" id="KW-0472">Membrane</keyword>
<keyword evidence="2" id="KW-0732">Signal</keyword>
<dbReference type="NCBIfam" id="TIGR01845">
    <property type="entry name" value="outer_NodT"/>
    <property type="match status" value="1"/>
</dbReference>
<reference evidence="4" key="1">
    <citation type="submission" date="2016-10" db="EMBL/GenBank/DDBJ databases">
        <authorList>
            <person name="Varghese N."/>
            <person name="Submissions S."/>
        </authorList>
    </citation>
    <scope>NUCLEOTIDE SEQUENCE [LARGE SCALE GENOMIC DNA]</scope>
    <source>
        <strain evidence="4">SUR2</strain>
    </source>
</reference>
<evidence type="ECO:0000313" key="3">
    <source>
        <dbReference type="EMBL" id="SFZ94071.1"/>
    </source>
</evidence>
<comment type="similarity">
    <text evidence="1 2">Belongs to the outer membrane factor (OMF) (TC 1.B.17) family.</text>
</comment>
<dbReference type="PANTHER" id="PTHR30203:SF30">
    <property type="entry name" value="OUTER MEMBRANE PROTEIN-RELATED"/>
    <property type="match status" value="1"/>
</dbReference>
<dbReference type="Gene3D" id="2.20.200.10">
    <property type="entry name" value="Outer membrane efflux proteins (OEP)"/>
    <property type="match status" value="1"/>
</dbReference>
<dbReference type="AlphaFoldDB" id="A0A1K2INW7"/>
<comment type="subcellular location">
    <subcellularLocation>
        <location evidence="2">Cell membrane</location>
        <topology evidence="2">Lipid-anchor</topology>
    </subcellularLocation>
</comment>
<dbReference type="Gene3D" id="1.20.1600.10">
    <property type="entry name" value="Outer membrane efflux proteins (OEP)"/>
    <property type="match status" value="1"/>
</dbReference>
<dbReference type="OrthoDB" id="9770517at2"/>
<keyword evidence="4" id="KW-1185">Reference proteome</keyword>
<organism evidence="3 4">
    <name type="scientific">Chryseobacterium limigenitum</name>
    <dbReference type="NCBI Taxonomy" id="1612149"/>
    <lineage>
        <taxon>Bacteria</taxon>
        <taxon>Pseudomonadati</taxon>
        <taxon>Bacteroidota</taxon>
        <taxon>Flavobacteriia</taxon>
        <taxon>Flavobacteriales</taxon>
        <taxon>Weeksellaceae</taxon>
        <taxon>Chryseobacterium group</taxon>
        <taxon>Chryseobacterium</taxon>
    </lineage>
</organism>
<accession>A0A1K2INW7</accession>
<keyword evidence="2" id="KW-1134">Transmembrane beta strand</keyword>
<name>A0A1K2INW7_9FLAO</name>
<keyword evidence="2" id="KW-0564">Palmitate</keyword>
<dbReference type="PROSITE" id="PS51257">
    <property type="entry name" value="PROKAR_LIPOPROTEIN"/>
    <property type="match status" value="1"/>
</dbReference>
<proteinExistence type="inferred from homology"/>
<dbReference type="InterPro" id="IPR010131">
    <property type="entry name" value="MdtP/NodT-like"/>
</dbReference>
<dbReference type="EMBL" id="FPKW01000006">
    <property type="protein sequence ID" value="SFZ94071.1"/>
    <property type="molecule type" value="Genomic_DNA"/>
</dbReference>
<protein>
    <submittedName>
        <fullName evidence="3">Efflux transporter, outer membrane factor (OMF) lipoprotein, NodT family</fullName>
    </submittedName>
</protein>
<gene>
    <name evidence="3" type="ORF">SAMN05216324_10624</name>
</gene>
<sequence length="483" mass="53568">MENMKTYNKYIAAIALSLVLASCKAPMATVIKDEVKENIPQNFNQEEQQDANNNSGTTPWRQFFTDPNLVSLIETALKNNQELMITLQEIEIAKSGVLAKKGRLTPTVSAGIGAGVTKAGRYTSEGAGDATTEIEPGKEMPDPLGNFEGGLMANWEVDIWKKLKTEKESAVAHYLSTVEGKNFVLSNLIEEVADNYYDLLALDNQLDIIQQYIKLQQKALEISKIQKEAAAATELAVKKFEAELAKSKASEYTIRQSITEKENQINALLGRYPQPIVRAKDSFMSTIAPTVYTGIPSQLLANRPDIKQAELELKSSKLDVEAARKEFYPSLEISATLGLEAFKPSYLVKLPESIASSLAGELAGPLINKSAIKANFQTADARQIQALYEYDKTILNAYLDVANLMSKVKNIDQYYQLKSQETKALDESIDIANQLFRNSRADYLEVLLNQRDALDAKMELIEAKQKQLSTVVDIYKSLGGGWK</sequence>
<keyword evidence="2" id="KW-0812">Transmembrane</keyword>
<dbReference type="STRING" id="1612149.SAMN05216324_10624"/>
<dbReference type="GO" id="GO:0015562">
    <property type="term" value="F:efflux transmembrane transporter activity"/>
    <property type="evidence" value="ECO:0007669"/>
    <property type="project" value="InterPro"/>
</dbReference>
<dbReference type="Pfam" id="PF02321">
    <property type="entry name" value="OEP"/>
    <property type="match status" value="2"/>
</dbReference>
<dbReference type="PANTHER" id="PTHR30203">
    <property type="entry name" value="OUTER MEMBRANE CATION EFFLUX PROTEIN"/>
    <property type="match status" value="1"/>
</dbReference>
<evidence type="ECO:0000256" key="2">
    <source>
        <dbReference type="RuleBase" id="RU362097"/>
    </source>
</evidence>
<dbReference type="SUPFAM" id="SSF56954">
    <property type="entry name" value="Outer membrane efflux proteins (OEP)"/>
    <property type="match status" value="1"/>
</dbReference>
<feature type="chain" id="PRO_5011830030" evidence="2">
    <location>
        <begin position="28"/>
        <end position="483"/>
    </location>
</feature>
<dbReference type="Proteomes" id="UP000182034">
    <property type="component" value="Unassembled WGS sequence"/>
</dbReference>
<keyword evidence="2 3" id="KW-0449">Lipoprotein</keyword>
<evidence type="ECO:0000256" key="1">
    <source>
        <dbReference type="ARBA" id="ARBA00007613"/>
    </source>
</evidence>
<dbReference type="GO" id="GO:0005886">
    <property type="term" value="C:plasma membrane"/>
    <property type="evidence" value="ECO:0007669"/>
    <property type="project" value="UniProtKB-SubCell"/>
</dbReference>
<feature type="signal peptide" evidence="2">
    <location>
        <begin position="1"/>
        <end position="27"/>
    </location>
</feature>